<dbReference type="PANTHER" id="PTHR21600:SF87">
    <property type="entry name" value="RNA PSEUDOURIDYLATE SYNTHASE DOMAIN-CONTAINING PROTEIN 1"/>
    <property type="match status" value="1"/>
</dbReference>
<dbReference type="InterPro" id="IPR020103">
    <property type="entry name" value="PsdUridine_synth_cat_dom_sf"/>
</dbReference>
<dbReference type="PANTHER" id="PTHR21600">
    <property type="entry name" value="MITOCHONDRIAL RNA PSEUDOURIDINE SYNTHASE"/>
    <property type="match status" value="1"/>
</dbReference>
<dbReference type="InterPro" id="IPR006224">
    <property type="entry name" value="PsdUridine_synth_RluA-like_CS"/>
</dbReference>
<dbReference type="Pfam" id="PF00849">
    <property type="entry name" value="PseudoU_synth_2"/>
    <property type="match status" value="1"/>
</dbReference>
<dbReference type="SUPFAM" id="SSF55120">
    <property type="entry name" value="Pseudouridine synthase"/>
    <property type="match status" value="1"/>
</dbReference>
<dbReference type="GO" id="GO:0003723">
    <property type="term" value="F:RNA binding"/>
    <property type="evidence" value="ECO:0007669"/>
    <property type="project" value="InterPro"/>
</dbReference>
<sequence length="232" mass="26389">MEVSIIYEDNNLLVVNKPSGLITHPKNAEDHQDSLTGWLVGKYPEIKTVGEDPLRPGLVHRLDKDTSGLLVIAKNQDSFYYLKSLFQDKKIKKFYLALVHGKPKESKGIIDAPMGRIGMKRTTQLHGKKKLKDEKTAVTEYSTLKNFRDFTLLEVSPHTGRTHQIRVHLKSIGNPITGDPLYGHKHKNSPKESSRLFLHAYKLQFISPDGKSLAFEADLPDDLQKFINELEY</sequence>
<feature type="domain" description="Pseudouridine synthase RsuA/RluA-like" evidence="4">
    <location>
        <begin position="11"/>
        <end position="170"/>
    </location>
</feature>
<dbReference type="GO" id="GO:0140098">
    <property type="term" value="F:catalytic activity, acting on RNA"/>
    <property type="evidence" value="ECO:0007669"/>
    <property type="project" value="UniProtKB-ARBA"/>
</dbReference>
<comment type="function">
    <text evidence="3">Responsible for synthesis of pseudouridine from uracil.</text>
</comment>
<evidence type="ECO:0000256" key="2">
    <source>
        <dbReference type="PIRSR" id="PIRSR606225-1"/>
    </source>
</evidence>
<evidence type="ECO:0000256" key="3">
    <source>
        <dbReference type="RuleBase" id="RU362028"/>
    </source>
</evidence>
<evidence type="ECO:0000259" key="4">
    <source>
        <dbReference type="Pfam" id="PF00849"/>
    </source>
</evidence>
<comment type="similarity">
    <text evidence="1 3">Belongs to the pseudouridine synthase RluA family.</text>
</comment>
<dbReference type="InterPro" id="IPR050188">
    <property type="entry name" value="RluA_PseudoU_synthase"/>
</dbReference>
<dbReference type="InterPro" id="IPR006145">
    <property type="entry name" value="PsdUridine_synth_RsuA/RluA"/>
</dbReference>
<name>A0A0G0MQ52_YANXG</name>
<dbReference type="PATRIC" id="fig|1619019.3.peg.57"/>
<gene>
    <name evidence="5" type="ORF">UT29_C0001G0056</name>
</gene>
<evidence type="ECO:0000313" key="6">
    <source>
        <dbReference type="Proteomes" id="UP000034845"/>
    </source>
</evidence>
<organism evidence="5 6">
    <name type="scientific">Yanofskybacteria sp. (strain GW2011_GWA1_39_13)</name>
    <dbReference type="NCBI Taxonomy" id="1619019"/>
    <lineage>
        <taxon>Bacteria</taxon>
        <taxon>Candidatus Yanofskyibacteriota</taxon>
    </lineage>
</organism>
<dbReference type="EC" id="5.4.99.-" evidence="3"/>
<dbReference type="Gene3D" id="3.30.2350.10">
    <property type="entry name" value="Pseudouridine synthase"/>
    <property type="match status" value="1"/>
</dbReference>
<accession>A0A0G0MQ52</accession>
<feature type="active site" evidence="2">
    <location>
        <position position="63"/>
    </location>
</feature>
<evidence type="ECO:0000313" key="5">
    <source>
        <dbReference type="EMBL" id="KKR02576.1"/>
    </source>
</evidence>
<reference evidence="5 6" key="1">
    <citation type="journal article" date="2015" name="Nature">
        <title>rRNA introns, odd ribosomes, and small enigmatic genomes across a large radiation of phyla.</title>
        <authorList>
            <person name="Brown C.T."/>
            <person name="Hug L.A."/>
            <person name="Thomas B.C."/>
            <person name="Sharon I."/>
            <person name="Castelle C.J."/>
            <person name="Singh A."/>
            <person name="Wilkins M.J."/>
            <person name="Williams K.H."/>
            <person name="Banfield J.F."/>
        </authorList>
    </citation>
    <scope>NUCLEOTIDE SEQUENCE [LARGE SCALE GENOMIC DNA]</scope>
    <source>
        <strain evidence="6">GW2011_GWA1_39_13</strain>
    </source>
</reference>
<dbReference type="AlphaFoldDB" id="A0A0G0MQ52"/>
<dbReference type="NCBIfam" id="TIGR00005">
    <property type="entry name" value="rluA_subfam"/>
    <property type="match status" value="1"/>
</dbReference>
<comment type="caution">
    <text evidence="5">The sequence shown here is derived from an EMBL/GenBank/DDBJ whole genome shotgun (WGS) entry which is preliminary data.</text>
</comment>
<evidence type="ECO:0000256" key="1">
    <source>
        <dbReference type="ARBA" id="ARBA00010876"/>
    </source>
</evidence>
<dbReference type="Proteomes" id="UP000034845">
    <property type="component" value="Unassembled WGS sequence"/>
</dbReference>
<proteinExistence type="inferred from homology"/>
<dbReference type="EMBL" id="LBWF01000001">
    <property type="protein sequence ID" value="KKR02576.1"/>
    <property type="molecule type" value="Genomic_DNA"/>
</dbReference>
<keyword evidence="3" id="KW-0413">Isomerase</keyword>
<comment type="catalytic activity">
    <reaction evidence="3">
        <text>a uridine in RNA = a pseudouridine in RNA</text>
        <dbReference type="Rhea" id="RHEA:48348"/>
        <dbReference type="Rhea" id="RHEA-COMP:12068"/>
        <dbReference type="Rhea" id="RHEA-COMP:12069"/>
        <dbReference type="ChEBI" id="CHEBI:65314"/>
        <dbReference type="ChEBI" id="CHEBI:65315"/>
    </reaction>
</comment>
<dbReference type="GO" id="GO:0000455">
    <property type="term" value="P:enzyme-directed rRNA pseudouridine synthesis"/>
    <property type="evidence" value="ECO:0007669"/>
    <property type="project" value="TreeGrafter"/>
</dbReference>
<dbReference type="CDD" id="cd02869">
    <property type="entry name" value="PseudoU_synth_RluA_like"/>
    <property type="match status" value="1"/>
</dbReference>
<protein>
    <recommendedName>
        <fullName evidence="3">Pseudouridine synthase</fullName>
        <ecNumber evidence="3">5.4.99.-</ecNumber>
    </recommendedName>
</protein>
<dbReference type="InterPro" id="IPR006225">
    <property type="entry name" value="PsdUridine_synth_RluC/D"/>
</dbReference>
<dbReference type="PROSITE" id="PS01129">
    <property type="entry name" value="PSI_RLU"/>
    <property type="match status" value="1"/>
</dbReference>
<dbReference type="GO" id="GO:0009982">
    <property type="term" value="F:pseudouridine synthase activity"/>
    <property type="evidence" value="ECO:0007669"/>
    <property type="project" value="InterPro"/>
</dbReference>